<name>A0A1J5S2M5_9ZZZZ</name>
<evidence type="ECO:0000313" key="2">
    <source>
        <dbReference type="EMBL" id="OIQ98492.1"/>
    </source>
</evidence>
<comment type="caution">
    <text evidence="2">The sequence shown here is derived from an EMBL/GenBank/DDBJ whole genome shotgun (WGS) entry which is preliminary data.</text>
</comment>
<protein>
    <submittedName>
        <fullName evidence="2">Uncharacterized protein</fullName>
    </submittedName>
</protein>
<reference evidence="2" key="1">
    <citation type="submission" date="2016-10" db="EMBL/GenBank/DDBJ databases">
        <title>Sequence of Gallionella enrichment culture.</title>
        <authorList>
            <person name="Poehlein A."/>
            <person name="Muehling M."/>
            <person name="Daniel R."/>
        </authorList>
    </citation>
    <scope>NUCLEOTIDE SEQUENCE</scope>
</reference>
<evidence type="ECO:0000256" key="1">
    <source>
        <dbReference type="SAM" id="MobiDB-lite"/>
    </source>
</evidence>
<dbReference type="AlphaFoldDB" id="A0A1J5S2M5"/>
<feature type="region of interest" description="Disordered" evidence="1">
    <location>
        <begin position="186"/>
        <end position="205"/>
    </location>
</feature>
<accession>A0A1J5S2M5</accession>
<organism evidence="2">
    <name type="scientific">mine drainage metagenome</name>
    <dbReference type="NCBI Taxonomy" id="410659"/>
    <lineage>
        <taxon>unclassified sequences</taxon>
        <taxon>metagenomes</taxon>
        <taxon>ecological metagenomes</taxon>
    </lineage>
</organism>
<sequence length="205" mass="22389">MAADALAYDYGHVPAIYWRAPVGVGPLPTFGDAGTGGIEGLDFSRSRRGYHRFQLINAAPVIPEAPYAPYAELMEEVKVGFGRTMSHLPPVFGVSRQTLYNWLAGEFPKEQHQAKLIQLAAAAQIFAASGFKPTPTMLERTVAQGRSFIDLLSEGGDGREIAQKLMRIVHRGSAARKKLDALLGDRKPPNLDVSDMGRPSFHEDV</sequence>
<dbReference type="EMBL" id="MLJW01000118">
    <property type="protein sequence ID" value="OIQ98492.1"/>
    <property type="molecule type" value="Genomic_DNA"/>
</dbReference>
<proteinExistence type="predicted"/>
<gene>
    <name evidence="2" type="ORF">GALL_194670</name>
</gene>